<sequence>MEIIKELNKDDGIEFIKNGSITHAMNIVVSKDGNSIENEKSLETIVTLEEDLKIVGIIPCATELVIFCDNNNIYRFDEETQELNQVANSWNWYGGEVFGTYTYNVRGDLIVAISERNADKDVPLKVINLNNADLGSDDIYTLNPAIPQVTVLDSGTAVGGRMRVGTYLVFIRFEISNYEYTSWKDLGTIIYIDAPFKTGSISSITLQGNRGTTRNWDPTYYLNDGYAEDTDYASSSIDLDIQIDNKTSNKFKSFQIAYVCTYKDGIEAFNLGSYQFSDSGKYHITGNRNVLEKLSVDEVLNSANNFNIYNVKTMCNYGNRLYVANYKEESRKLDISKIDTSNIRVGVYADKDEYGNTLNYIVDAKPIEDEVYRFYVHYVYPDGSYTDGIIIENNNMRTGDTKKGVQITIGTYSNTQTGEYDRPIYMTCYDDTKVSDVVAAIREAKTNPSYPNYNDSTIKDKLGLIAMSETEGVDYYWFNLDPRFETNNTRRITYLCPYTNNNGDRLFRTPHRIKGNFVFDNVPMYEGFVGYFISYEEIDSIIVGDGIIDQHRDMAIGATSVTLRNANFQSLAADAVETQFYSEDIYVTKKGGVPNILIDLLYTTFKTRDQATTQDVSTYVTWDCFPGSSEEYTMANLNSYLDVTNSTIIALSQYTQLVSTEAGQYYKLSFYANGRKPTPVAINNNSNGESHKSTTIGRLLRVNQELYIQKDNVKLVRLAPNFYTTKETSSYGNNAQRQNVSGYTRFSSIFMFDGRGVEFAGEWQPIYAIDPANVVGKYYLAFVNDPNTNTSGRDMMHVNAVQIYKQVRYPRSAKIKVGKVPEVYFSYRDNSEDIIKNILNKQLTAATLYGLYELAARYSDYSRPLLNAYDPTALSNQIESYGKFIRRSNVIQSESTNNAWRQFPADGYKIISENKGDIINILGIGVYLIAHCEHSMFIFNRDSTLATRDKDVQMYMPDAFDTEYQEVFTSEKGYGGLQDFTSFTCNEVGYIFFDRSKRKIYRFDDKQLNDITDGIQQVIDRFLTANTRIDLGMDKEANRLLLSFTGEDTIVTTSYSFITNTWVSHHDYFAKYFNTKTSLYTTNDISKNIVGRIGDIKVDTYLDYGIFKIPADKNVFYLGDKDSHCAVVDIVFNLQFETIKLLNYITYDIRKLGNINYSGDKILIFTNSCISSEWDISSEERNVPNLTKAYYEHGKWNFNYFRNIIRSVETIEPIERITGKYAIEILDDEDKNRITELTRYNRRDSLINGKYIGIRFIIHQTDAKVTLSNVECYINKYRE</sequence>
<dbReference type="EMBL" id="MZ130484">
    <property type="protein sequence ID" value="QWM89970.1"/>
    <property type="molecule type" value="Genomic_DNA"/>
</dbReference>
<proteinExistence type="predicted"/>
<organism evidence="1 2">
    <name type="scientific">uncultured phage cr54_1</name>
    <dbReference type="NCBI Taxonomy" id="2986398"/>
    <lineage>
        <taxon>Viruses</taxon>
        <taxon>Duplodnaviria</taxon>
        <taxon>Heunggongvirae</taxon>
        <taxon>Uroviricota</taxon>
        <taxon>Caudoviricetes</taxon>
        <taxon>Crassvirales</taxon>
        <taxon>Intestiviridae</taxon>
        <taxon>Churivirinae</taxon>
        <taxon>Jahgtovirus</taxon>
        <taxon>Jahgtovirus intestinalis</taxon>
    </lineage>
</organism>
<keyword evidence="2" id="KW-1185">Reference proteome</keyword>
<evidence type="ECO:0008006" key="3">
    <source>
        <dbReference type="Google" id="ProtNLM"/>
    </source>
</evidence>
<protein>
    <recommendedName>
        <fullName evidence="3">Stabilization protein</fullName>
    </recommendedName>
</protein>
<dbReference type="GeneID" id="75691051"/>
<gene>
    <name evidence="1" type="primary">gp_20515</name>
</gene>
<name>A0AAE7RWH5_9CAUD</name>
<dbReference type="Proteomes" id="UP000827440">
    <property type="component" value="Segment"/>
</dbReference>
<evidence type="ECO:0000313" key="1">
    <source>
        <dbReference type="EMBL" id="QWM89970.1"/>
    </source>
</evidence>
<evidence type="ECO:0000313" key="2">
    <source>
        <dbReference type="Proteomes" id="UP000827440"/>
    </source>
</evidence>
<reference evidence="1 2" key="1">
    <citation type="submission" date="2021-04" db="EMBL/GenBank/DDBJ databases">
        <authorList>
            <person name="Shkoporov A.N."/>
            <person name="Stockdale S.R."/>
            <person name="Guerin E."/>
            <person name="Ross R.P."/>
            <person name="Hill C."/>
        </authorList>
    </citation>
    <scope>NUCLEOTIDE SEQUENCE [LARGE SCALE GENOMIC DNA]</scope>
    <source>
        <strain evidence="2">cr54_1</strain>
    </source>
</reference>
<dbReference type="RefSeq" id="YP_010359542.1">
    <property type="nucleotide sequence ID" value="NC_062774.1"/>
</dbReference>
<accession>A0AAE7RWH5</accession>
<dbReference type="KEGG" id="vg:75691051"/>